<comment type="caution">
    <text evidence="2">The sequence shown here is derived from an EMBL/GenBank/DDBJ whole genome shotgun (WGS) entry which is preliminary data.</text>
</comment>
<organism evidence="2 3">
    <name type="scientific">Cadophora malorum</name>
    <dbReference type="NCBI Taxonomy" id="108018"/>
    <lineage>
        <taxon>Eukaryota</taxon>
        <taxon>Fungi</taxon>
        <taxon>Dikarya</taxon>
        <taxon>Ascomycota</taxon>
        <taxon>Pezizomycotina</taxon>
        <taxon>Leotiomycetes</taxon>
        <taxon>Helotiales</taxon>
        <taxon>Ploettnerulaceae</taxon>
        <taxon>Cadophora</taxon>
    </lineage>
</organism>
<dbReference type="EMBL" id="JAFJYH010000118">
    <property type="protein sequence ID" value="KAG4418886.1"/>
    <property type="molecule type" value="Genomic_DNA"/>
</dbReference>
<evidence type="ECO:0000313" key="3">
    <source>
        <dbReference type="Proteomes" id="UP000664132"/>
    </source>
</evidence>
<dbReference type="Pfam" id="PF01814">
    <property type="entry name" value="Hemerythrin"/>
    <property type="match status" value="1"/>
</dbReference>
<dbReference type="InterPro" id="IPR012312">
    <property type="entry name" value="Hemerythrin-like"/>
</dbReference>
<name>A0A8H7W5Z9_9HELO</name>
<dbReference type="PANTHER" id="PTHR38048">
    <property type="entry name" value="EXPRESSED PROTEIN"/>
    <property type="match status" value="1"/>
</dbReference>
<dbReference type="OrthoDB" id="58416at2759"/>
<dbReference type="AlphaFoldDB" id="A0A8H7W5Z9"/>
<dbReference type="PANTHER" id="PTHR38048:SF2">
    <property type="entry name" value="HEMERYTHRIN-LIKE DOMAIN-CONTAINING PROTEIN"/>
    <property type="match status" value="1"/>
</dbReference>
<gene>
    <name evidence="2" type="ORF">IFR04_008010</name>
</gene>
<proteinExistence type="predicted"/>
<dbReference type="Gene3D" id="1.20.120.520">
    <property type="entry name" value="nmb1532 protein domain like"/>
    <property type="match status" value="1"/>
</dbReference>
<accession>A0A8H7W5Z9</accession>
<sequence>MSNKPWVDGPIPLISPPEQTPEYAPETINVATEMTLAHNVLIRSLNAMYLQCAYISAPTDIADFLTFCKAFYLALHHHHWGEEQFFFPAVEAYTKVPGIMEANVNDHQAFDAGLEKFHDYVTTVKAEEYEAVKFKALLDGFSVVLERHLRAEIGTLLALDKYGGKELKNAWGVLEEAVMKNMKDQDLVLPISLGANDTKFEGGVHAWWPPFPFFVPYLVKYWYMRKYRGAWRFCPCDVFGNPRDLEFLDG</sequence>
<evidence type="ECO:0000313" key="2">
    <source>
        <dbReference type="EMBL" id="KAG4418886.1"/>
    </source>
</evidence>
<feature type="domain" description="Hemerythrin-like" evidence="1">
    <location>
        <begin position="33"/>
        <end position="157"/>
    </location>
</feature>
<keyword evidence="3" id="KW-1185">Reference proteome</keyword>
<protein>
    <recommendedName>
        <fullName evidence="1">Hemerythrin-like domain-containing protein</fullName>
    </recommendedName>
</protein>
<dbReference type="InterPro" id="IPR053206">
    <property type="entry name" value="Dimeric_xanthone_biosynth"/>
</dbReference>
<dbReference type="Proteomes" id="UP000664132">
    <property type="component" value="Unassembled WGS sequence"/>
</dbReference>
<reference evidence="2" key="1">
    <citation type="submission" date="2021-02" db="EMBL/GenBank/DDBJ databases">
        <title>Genome sequence Cadophora malorum strain M34.</title>
        <authorList>
            <person name="Stefanovic E."/>
            <person name="Vu D."/>
            <person name="Scully C."/>
            <person name="Dijksterhuis J."/>
            <person name="Roader J."/>
            <person name="Houbraken J."/>
        </authorList>
    </citation>
    <scope>NUCLEOTIDE SEQUENCE</scope>
    <source>
        <strain evidence="2">M34</strain>
    </source>
</reference>
<dbReference type="CDD" id="cd12108">
    <property type="entry name" value="Hr-like"/>
    <property type="match status" value="1"/>
</dbReference>
<evidence type="ECO:0000259" key="1">
    <source>
        <dbReference type="Pfam" id="PF01814"/>
    </source>
</evidence>